<accession>A0AAE1H108</accession>
<keyword evidence="2" id="KW-0347">Helicase</keyword>
<keyword evidence="2" id="KW-0378">Hydrolase</keyword>
<protein>
    <submittedName>
        <fullName evidence="2">ATP-dependent RNA helicase DBP7</fullName>
    </submittedName>
</protein>
<reference evidence="2" key="2">
    <citation type="journal article" date="2023" name="BMC Genomics">
        <title>Pest status, molecular evolution, and epigenetic factors derived from the genome assembly of Frankliniella fusca, a thysanopteran phytovirus vector.</title>
        <authorList>
            <person name="Catto M.A."/>
            <person name="Labadie P.E."/>
            <person name="Jacobson A.L."/>
            <person name="Kennedy G.G."/>
            <person name="Srinivasan R."/>
            <person name="Hunt B.G."/>
        </authorList>
    </citation>
    <scope>NUCLEOTIDE SEQUENCE</scope>
    <source>
        <strain evidence="2">PL_HMW_Pooled</strain>
    </source>
</reference>
<keyword evidence="2" id="KW-0547">Nucleotide-binding</keyword>
<sequence length="143" mass="16457">MEDSYDTQGRQDELTHKSRKISSSRKKSLVDETSSLKEKGEKRTKKRKGSDSLKKHKKDENLDAKINLSRFSSDTPDSELRLDQSDSPVTDDVFEGSNSSQESNELLTMSALLKSVLDQKKRLLFETDEVQQFFIKQIIKKEQ</sequence>
<evidence type="ECO:0000256" key="1">
    <source>
        <dbReference type="SAM" id="MobiDB-lite"/>
    </source>
</evidence>
<dbReference type="EMBL" id="JAHWGI010000302">
    <property type="protein sequence ID" value="KAK3912782.1"/>
    <property type="molecule type" value="Genomic_DNA"/>
</dbReference>
<dbReference type="Proteomes" id="UP001219518">
    <property type="component" value="Unassembled WGS sequence"/>
</dbReference>
<gene>
    <name evidence="2" type="ORF">KUF71_004733</name>
</gene>
<reference evidence="2" key="1">
    <citation type="submission" date="2021-07" db="EMBL/GenBank/DDBJ databases">
        <authorList>
            <person name="Catto M.A."/>
            <person name="Jacobson A."/>
            <person name="Kennedy G."/>
            <person name="Labadie P."/>
            <person name="Hunt B.G."/>
            <person name="Srinivasan R."/>
        </authorList>
    </citation>
    <scope>NUCLEOTIDE SEQUENCE</scope>
    <source>
        <strain evidence="2">PL_HMW_Pooled</strain>
        <tissue evidence="2">Head</tissue>
    </source>
</reference>
<organism evidence="2 3">
    <name type="scientific">Frankliniella fusca</name>
    <dbReference type="NCBI Taxonomy" id="407009"/>
    <lineage>
        <taxon>Eukaryota</taxon>
        <taxon>Metazoa</taxon>
        <taxon>Ecdysozoa</taxon>
        <taxon>Arthropoda</taxon>
        <taxon>Hexapoda</taxon>
        <taxon>Insecta</taxon>
        <taxon>Pterygota</taxon>
        <taxon>Neoptera</taxon>
        <taxon>Paraneoptera</taxon>
        <taxon>Thysanoptera</taxon>
        <taxon>Terebrantia</taxon>
        <taxon>Thripoidea</taxon>
        <taxon>Thripidae</taxon>
        <taxon>Frankliniella</taxon>
    </lineage>
</organism>
<feature type="compositionally biased region" description="Basic and acidic residues" evidence="1">
    <location>
        <begin position="49"/>
        <end position="63"/>
    </location>
</feature>
<feature type="compositionally biased region" description="Basic residues" evidence="1">
    <location>
        <begin position="17"/>
        <end position="27"/>
    </location>
</feature>
<proteinExistence type="predicted"/>
<evidence type="ECO:0000313" key="3">
    <source>
        <dbReference type="Proteomes" id="UP001219518"/>
    </source>
</evidence>
<feature type="region of interest" description="Disordered" evidence="1">
    <location>
        <begin position="1"/>
        <end position="104"/>
    </location>
</feature>
<dbReference type="AlphaFoldDB" id="A0AAE1H108"/>
<dbReference type="GO" id="GO:0004386">
    <property type="term" value="F:helicase activity"/>
    <property type="evidence" value="ECO:0007669"/>
    <property type="project" value="UniProtKB-KW"/>
</dbReference>
<comment type="caution">
    <text evidence="2">The sequence shown here is derived from an EMBL/GenBank/DDBJ whole genome shotgun (WGS) entry which is preliminary data.</text>
</comment>
<keyword evidence="2" id="KW-0067">ATP-binding</keyword>
<feature type="compositionally biased region" description="Basic and acidic residues" evidence="1">
    <location>
        <begin position="28"/>
        <end position="41"/>
    </location>
</feature>
<name>A0AAE1H108_9NEOP</name>
<keyword evidence="3" id="KW-1185">Reference proteome</keyword>
<evidence type="ECO:0000313" key="2">
    <source>
        <dbReference type="EMBL" id="KAK3912782.1"/>
    </source>
</evidence>